<feature type="signal peptide" evidence="2">
    <location>
        <begin position="1"/>
        <end position="19"/>
    </location>
</feature>
<feature type="compositionally biased region" description="Low complexity" evidence="1">
    <location>
        <begin position="58"/>
        <end position="76"/>
    </location>
</feature>
<dbReference type="STRING" id="419479.SAMN04488563_6390"/>
<feature type="region of interest" description="Disordered" evidence="1">
    <location>
        <begin position="38"/>
        <end position="104"/>
    </location>
</feature>
<dbReference type="EMBL" id="LT629791">
    <property type="protein sequence ID" value="SDU82087.1"/>
    <property type="molecule type" value="Genomic_DNA"/>
</dbReference>
<name>A0A1H2LM63_9ACTN</name>
<sequence length="177" mass="18018">MRIGTGVLLWLAAAAAATAVGMAAVGMIGSDIFGSSQEPLTQAEVEQRLATPDPTGDPAGVPSGSPSPSPSGSETPAPTPTDPPSDEPEVEPTTPAVSAPVSIPADGAGTVIARCNADGTVTVVSAIANQGFEVDSDDDERDDHPQIKFEGDDVEVEVRLRCIDGVVTPEIEQKTDD</sequence>
<evidence type="ECO:0000313" key="4">
    <source>
        <dbReference type="Proteomes" id="UP000182977"/>
    </source>
</evidence>
<keyword evidence="4" id="KW-1185">Reference proteome</keyword>
<keyword evidence="2" id="KW-0732">Signal</keyword>
<evidence type="ECO:0000313" key="3">
    <source>
        <dbReference type="EMBL" id="SDU82087.1"/>
    </source>
</evidence>
<accession>A0A1H2LM63</accession>
<organism evidence="3 4">
    <name type="scientific">Jiangella alkaliphila</name>
    <dbReference type="NCBI Taxonomy" id="419479"/>
    <lineage>
        <taxon>Bacteria</taxon>
        <taxon>Bacillati</taxon>
        <taxon>Actinomycetota</taxon>
        <taxon>Actinomycetes</taxon>
        <taxon>Jiangellales</taxon>
        <taxon>Jiangellaceae</taxon>
        <taxon>Jiangella</taxon>
    </lineage>
</organism>
<dbReference type="AlphaFoldDB" id="A0A1H2LM63"/>
<protein>
    <recommendedName>
        <fullName evidence="5">Septum formation initiator</fullName>
    </recommendedName>
</protein>
<gene>
    <name evidence="3" type="ORF">SAMN04488563_6390</name>
</gene>
<evidence type="ECO:0000256" key="1">
    <source>
        <dbReference type="SAM" id="MobiDB-lite"/>
    </source>
</evidence>
<evidence type="ECO:0008006" key="5">
    <source>
        <dbReference type="Google" id="ProtNLM"/>
    </source>
</evidence>
<reference evidence="4" key="1">
    <citation type="submission" date="2016-10" db="EMBL/GenBank/DDBJ databases">
        <authorList>
            <person name="Varghese N."/>
            <person name="Submissions S."/>
        </authorList>
    </citation>
    <scope>NUCLEOTIDE SEQUENCE [LARGE SCALE GENOMIC DNA]</scope>
    <source>
        <strain evidence="4">DSM 45079</strain>
    </source>
</reference>
<evidence type="ECO:0000256" key="2">
    <source>
        <dbReference type="SAM" id="SignalP"/>
    </source>
</evidence>
<proteinExistence type="predicted"/>
<dbReference type="Proteomes" id="UP000182977">
    <property type="component" value="Chromosome I"/>
</dbReference>
<feature type="chain" id="PRO_5039297055" description="Septum formation initiator" evidence="2">
    <location>
        <begin position="20"/>
        <end position="177"/>
    </location>
</feature>